<dbReference type="SUPFAM" id="SSF52743">
    <property type="entry name" value="Subtilisin-like"/>
    <property type="match status" value="1"/>
</dbReference>
<dbReference type="PRINTS" id="PR00723">
    <property type="entry name" value="SUBTILISIN"/>
</dbReference>
<dbReference type="PROSITE" id="PS00138">
    <property type="entry name" value="SUBTILASE_SER"/>
    <property type="match status" value="1"/>
</dbReference>
<dbReference type="InterPro" id="IPR001119">
    <property type="entry name" value="SLH_dom"/>
</dbReference>
<dbReference type="InterPro" id="IPR022398">
    <property type="entry name" value="Peptidase_S8_His-AS"/>
</dbReference>
<accession>A0ABT2VK77</accession>
<dbReference type="InterPro" id="IPR000209">
    <property type="entry name" value="Peptidase_S8/S53_dom"/>
</dbReference>
<feature type="active site" description="Charge relay system" evidence="5">
    <location>
        <position position="380"/>
    </location>
</feature>
<feature type="domain" description="SLH" evidence="6">
    <location>
        <begin position="579"/>
        <end position="641"/>
    </location>
</feature>
<dbReference type="Pfam" id="PF00082">
    <property type="entry name" value="Peptidase_S8"/>
    <property type="match status" value="1"/>
</dbReference>
<reference evidence="8" key="1">
    <citation type="submission" date="2023-07" db="EMBL/GenBank/DDBJ databases">
        <title>Study on multiphase classification of strain Alteromonas salexigens isolated from the Yellow Sea.</title>
        <authorList>
            <person name="Sun L."/>
        </authorList>
    </citation>
    <scope>NUCLEOTIDE SEQUENCE [LARGE SCALE GENOMIC DNA]</scope>
    <source>
        <strain evidence="8">ASW11-19</strain>
    </source>
</reference>
<dbReference type="EMBL" id="JAOTJC010000005">
    <property type="protein sequence ID" value="MCU7553666.1"/>
    <property type="molecule type" value="Genomic_DNA"/>
</dbReference>
<gene>
    <name evidence="7" type="ORF">OCL06_03525</name>
</gene>
<name>A0ABT2VK77_9ALTE</name>
<keyword evidence="8" id="KW-1185">Reference proteome</keyword>
<evidence type="ECO:0000256" key="3">
    <source>
        <dbReference type="ARBA" id="ARBA00022801"/>
    </source>
</evidence>
<dbReference type="InterPro" id="IPR015500">
    <property type="entry name" value="Peptidase_S8_subtilisin-rel"/>
</dbReference>
<proteinExistence type="inferred from homology"/>
<comment type="similarity">
    <text evidence="1 5">Belongs to the peptidase S8 family.</text>
</comment>
<dbReference type="InterPro" id="IPR036852">
    <property type="entry name" value="Peptidase_S8/S53_dom_sf"/>
</dbReference>
<dbReference type="InterPro" id="IPR050131">
    <property type="entry name" value="Peptidase_S8_subtilisin-like"/>
</dbReference>
<dbReference type="Pfam" id="PF00395">
    <property type="entry name" value="SLH"/>
    <property type="match status" value="1"/>
</dbReference>
<evidence type="ECO:0000313" key="8">
    <source>
        <dbReference type="Proteomes" id="UP001209257"/>
    </source>
</evidence>
<dbReference type="Gene3D" id="3.40.50.200">
    <property type="entry name" value="Peptidase S8/S53 domain"/>
    <property type="match status" value="1"/>
</dbReference>
<evidence type="ECO:0000313" key="7">
    <source>
        <dbReference type="EMBL" id="MCU7553666.1"/>
    </source>
</evidence>
<comment type="caution">
    <text evidence="7">The sequence shown here is derived from an EMBL/GenBank/DDBJ whole genome shotgun (WGS) entry which is preliminary data.</text>
</comment>
<evidence type="ECO:0000256" key="4">
    <source>
        <dbReference type="ARBA" id="ARBA00022825"/>
    </source>
</evidence>
<evidence type="ECO:0000256" key="1">
    <source>
        <dbReference type="ARBA" id="ARBA00011073"/>
    </source>
</evidence>
<dbReference type="PANTHER" id="PTHR43806:SF11">
    <property type="entry name" value="CEREVISIN-RELATED"/>
    <property type="match status" value="1"/>
</dbReference>
<evidence type="ECO:0000256" key="5">
    <source>
        <dbReference type="PROSITE-ProRule" id="PRU01240"/>
    </source>
</evidence>
<evidence type="ECO:0000259" key="6">
    <source>
        <dbReference type="PROSITE" id="PS51272"/>
    </source>
</evidence>
<dbReference type="PROSITE" id="PS00137">
    <property type="entry name" value="SUBTILASE_HIS"/>
    <property type="match status" value="1"/>
</dbReference>
<keyword evidence="4 5" id="KW-0720">Serine protease</keyword>
<dbReference type="InterPro" id="IPR023828">
    <property type="entry name" value="Peptidase_S8_Ser-AS"/>
</dbReference>
<dbReference type="PANTHER" id="PTHR43806">
    <property type="entry name" value="PEPTIDASE S8"/>
    <property type="match status" value="1"/>
</dbReference>
<feature type="active site" description="Charge relay system" evidence="5">
    <location>
        <position position="125"/>
    </location>
</feature>
<feature type="active site" description="Charge relay system" evidence="5">
    <location>
        <position position="175"/>
    </location>
</feature>
<dbReference type="PROSITE" id="PS51892">
    <property type="entry name" value="SUBTILASE"/>
    <property type="match status" value="1"/>
</dbReference>
<sequence length="796" mass="83100">MAKTYDSDLASLFAENPQSLEQVIVTFEGNGSPTAAQLSALDALGINVGVSLGNLPIVGVLATKSQIDALYARDDVVSVWHNDELELENHESTQITGVQALRADRDLRNNGIPFSGRGIAVVVNDSGVDGTHSDLAFPDHVVQNVLAQTNLRSFSDLAPITYQENVANTDIGGGHGTHVAGTVGGNGAQSSGLHAGVAPGADIIGYGSGAGLFILDTLGGFDYALTHQYDYNIRVISNSFGSTSDTGSDFNPDHPTNVATKALADRGIITVFSAGNSGPGESTITGNFKKAPWVITVAAGDKDGNLADFSSRGVDGKGGEVVVDGEVFTWEDRPTVTAPGVDVISARASTSSLGGLSAQDDAEMIEPAQLPYYTISSGTSMAAPHVSGIVALMLEANPNLQWQDVKRILQQTATPMAELDAWEAGAGYVNAHAAVNAVVNGEEVYGDTVKLNREFNAFANVSVGDSFTRSTTYIPAGESPTETFEVAADVSLVIANASIETATAFVLEDPAGNRYGSGIGLPVLGSSVGTVAPGMAGTWKLYSRGIGSISGVSVDPLGLTNGVGVPGTNEVNIRLLVTDGYTGIDDAQGHPAQPFIEYVVSQRLMDAKGNGFKPDAPLRRGELADALTLSADVRQALAGNTQQFFDSNKNNAAAINSVTATGSVLADKTMTDAPLMMPSSNDVFDTKGKVNREAMAYSMVQALGLQEQAQAFNPDDDIVAVVFDQAVVVADTDEVAPEMRGYVQQALAMGLFQVRVEVEQGAFDTQPTLKAYFEPAAVVSRGEAAYVISQFRQVAN</sequence>
<keyword evidence="2 5" id="KW-0645">Protease</keyword>
<dbReference type="Proteomes" id="UP001209257">
    <property type="component" value="Unassembled WGS sequence"/>
</dbReference>
<protein>
    <submittedName>
        <fullName evidence="7">S8 family serine peptidase</fullName>
    </submittedName>
</protein>
<evidence type="ECO:0000256" key="2">
    <source>
        <dbReference type="ARBA" id="ARBA00022670"/>
    </source>
</evidence>
<organism evidence="7 8">
    <name type="scientific">Alteromonas salexigens</name>
    <dbReference type="NCBI Taxonomy" id="2982530"/>
    <lineage>
        <taxon>Bacteria</taxon>
        <taxon>Pseudomonadati</taxon>
        <taxon>Pseudomonadota</taxon>
        <taxon>Gammaproteobacteria</taxon>
        <taxon>Alteromonadales</taxon>
        <taxon>Alteromonadaceae</taxon>
        <taxon>Alteromonas/Salinimonas group</taxon>
        <taxon>Alteromonas</taxon>
    </lineage>
</organism>
<dbReference type="PROSITE" id="PS51272">
    <property type="entry name" value="SLH"/>
    <property type="match status" value="1"/>
</dbReference>
<keyword evidence="3 5" id="KW-0378">Hydrolase</keyword>